<evidence type="ECO:0000259" key="1">
    <source>
        <dbReference type="Pfam" id="PF23275"/>
    </source>
</evidence>
<comment type="caution">
    <text evidence="2">The sequence shown here is derived from an EMBL/GenBank/DDBJ whole genome shotgun (WGS) entry which is preliminary data.</text>
</comment>
<feature type="domain" description="TPR repeat" evidence="1">
    <location>
        <begin position="226"/>
        <end position="383"/>
    </location>
</feature>
<dbReference type="InterPro" id="IPR057037">
    <property type="entry name" value="TPR_rep_actino"/>
</dbReference>
<name>A0A841DMU3_9ACTN</name>
<gene>
    <name evidence="2" type="ORF">HDA44_003324</name>
</gene>
<keyword evidence="3" id="KW-1185">Reference proteome</keyword>
<dbReference type="AlphaFoldDB" id="A0A841DMU3"/>
<evidence type="ECO:0000313" key="3">
    <source>
        <dbReference type="Proteomes" id="UP000558997"/>
    </source>
</evidence>
<proteinExistence type="predicted"/>
<dbReference type="Proteomes" id="UP000558997">
    <property type="component" value="Unassembled WGS sequence"/>
</dbReference>
<reference evidence="2 3" key="1">
    <citation type="submission" date="2020-08" db="EMBL/GenBank/DDBJ databases">
        <title>Sequencing the genomes of 1000 actinobacteria strains.</title>
        <authorList>
            <person name="Klenk H.-P."/>
        </authorList>
    </citation>
    <scope>NUCLEOTIDE SEQUENCE [LARGE SCALE GENOMIC DNA]</scope>
    <source>
        <strain evidence="2 3">DSM 17294</strain>
    </source>
</reference>
<sequence>MADKPESGRSGDGDGDGFCGINPTVLAGVIKDLAAIEAAITTELRRLKPDFEKAGVSTAPINDLGNVSRWLHEQLPMLRRRQSAASLLASQGMSFTPNTSLLSVPEDSGAATKQAANLAVDNTKAGLDGKPGSRDGVLAAVNALERIRGTKGRLDPDEVLFLETYYGRLGKDVYKLPGYLRDDNNWIAPTRTSYTPGEVIPTAVDAKVREKLAAAAAGALLTLSDESRGGGWNRLPAFVREAAQDKFAGFRMPDGGWAPEGGEKAAPFAAFLAQADPADRAGLVLSKRLAISAAESIPAYRRLQTPTSYNPPASDELARVFLHISSRNEQAMHDLLTGQHMEQPADVSKGIYKGYTTSKDFLVALTTHVWSDGGKAVSETLNWIADAKRSASPARQQLASQAWDSVFKTLTDESVLRAELDIQAGEQRVIDVLAKATRPALGVVSPEITRSLARGIAAFIDEVANDESNEQASARLFTLVATDPLAAESLAGAIYLQNVAGIHDTLRHPVGGRFVVGADPAGRLQALLEAAFINVAFELNADTAEAAKAADELRGKALSAVAGFVTKGFGTELPSFPGLDPVDMLDRILAHAISGGGDPAEPQTVKFDGINPAGATGGALIVRYNFVKALIESGQLKLGDLPIDLRSETTPPHLLSPAEIPSWDRSKLAAHYIDSVSSVPGAAEKLTSYLDEYRFVTSRVLLNRRNDRMFN</sequence>
<organism evidence="2 3">
    <name type="scientific">Kribbella solani</name>
    <dbReference type="NCBI Taxonomy" id="236067"/>
    <lineage>
        <taxon>Bacteria</taxon>
        <taxon>Bacillati</taxon>
        <taxon>Actinomycetota</taxon>
        <taxon>Actinomycetes</taxon>
        <taxon>Propionibacteriales</taxon>
        <taxon>Kribbellaceae</taxon>
        <taxon>Kribbella</taxon>
    </lineage>
</organism>
<dbReference type="Pfam" id="PF23275">
    <property type="entry name" value="TPR_23"/>
    <property type="match status" value="1"/>
</dbReference>
<protein>
    <recommendedName>
        <fullName evidence="1">TPR repeat domain-containing protein</fullName>
    </recommendedName>
</protein>
<dbReference type="RefSeq" id="WP_184835361.1">
    <property type="nucleotide sequence ID" value="NZ_BAAAVN010000006.1"/>
</dbReference>
<accession>A0A841DMU3</accession>
<evidence type="ECO:0000313" key="2">
    <source>
        <dbReference type="EMBL" id="MBB5979983.1"/>
    </source>
</evidence>
<dbReference type="EMBL" id="JACHNF010000001">
    <property type="protein sequence ID" value="MBB5979983.1"/>
    <property type="molecule type" value="Genomic_DNA"/>
</dbReference>